<dbReference type="EMBL" id="CM042054">
    <property type="protein sequence ID" value="KAI3707721.1"/>
    <property type="molecule type" value="Genomic_DNA"/>
</dbReference>
<protein>
    <submittedName>
        <fullName evidence="1">Uncharacterized protein</fullName>
    </submittedName>
</protein>
<evidence type="ECO:0000313" key="1">
    <source>
        <dbReference type="EMBL" id="KAI3707721.1"/>
    </source>
</evidence>
<reference evidence="1 2" key="2">
    <citation type="journal article" date="2022" name="Mol. Ecol. Resour.">
        <title>The genomes of chicory, endive, great burdock and yacon provide insights into Asteraceae paleo-polyploidization history and plant inulin production.</title>
        <authorList>
            <person name="Fan W."/>
            <person name="Wang S."/>
            <person name="Wang H."/>
            <person name="Wang A."/>
            <person name="Jiang F."/>
            <person name="Liu H."/>
            <person name="Zhao H."/>
            <person name="Xu D."/>
            <person name="Zhang Y."/>
        </authorList>
    </citation>
    <scope>NUCLEOTIDE SEQUENCE [LARGE SCALE GENOMIC DNA]</scope>
    <source>
        <strain evidence="2">cv. Niubang</strain>
    </source>
</reference>
<proteinExistence type="predicted"/>
<dbReference type="Proteomes" id="UP001055879">
    <property type="component" value="Linkage Group LG08"/>
</dbReference>
<evidence type="ECO:0000313" key="2">
    <source>
        <dbReference type="Proteomes" id="UP001055879"/>
    </source>
</evidence>
<keyword evidence="2" id="KW-1185">Reference proteome</keyword>
<organism evidence="1 2">
    <name type="scientific">Arctium lappa</name>
    <name type="common">Greater burdock</name>
    <name type="synonym">Lappa major</name>
    <dbReference type="NCBI Taxonomy" id="4217"/>
    <lineage>
        <taxon>Eukaryota</taxon>
        <taxon>Viridiplantae</taxon>
        <taxon>Streptophyta</taxon>
        <taxon>Embryophyta</taxon>
        <taxon>Tracheophyta</taxon>
        <taxon>Spermatophyta</taxon>
        <taxon>Magnoliopsida</taxon>
        <taxon>eudicotyledons</taxon>
        <taxon>Gunneridae</taxon>
        <taxon>Pentapetalae</taxon>
        <taxon>asterids</taxon>
        <taxon>campanulids</taxon>
        <taxon>Asterales</taxon>
        <taxon>Asteraceae</taxon>
        <taxon>Carduoideae</taxon>
        <taxon>Cardueae</taxon>
        <taxon>Arctiinae</taxon>
        <taxon>Arctium</taxon>
    </lineage>
</organism>
<gene>
    <name evidence="1" type="ORF">L6452_26350</name>
</gene>
<name>A0ACB9ACI6_ARCLA</name>
<sequence length="179" mass="19523">MSRSNEEWLQFYQPATIQSWSGDADHATVVTPTNTGVSNQLSRVARPTNTNNRRRSRASRKTPTTLLNTDTTNFRAMVQQFTGGGNAGAAPLPSHDSSVTATHQSLNTYSTTSFNINDGVASTSSVGGLLPHDGRNMQFRQPQSRQPHFRTTVDDGGSSTGYDGYDQNLGYGQRGSYTW</sequence>
<comment type="caution">
    <text evidence="1">The sequence shown here is derived from an EMBL/GenBank/DDBJ whole genome shotgun (WGS) entry which is preliminary data.</text>
</comment>
<reference evidence="2" key="1">
    <citation type="journal article" date="2022" name="Mol. Ecol. Resour.">
        <title>The genomes of chicory, endive, great burdock and yacon provide insights into Asteraceae palaeo-polyploidization history and plant inulin production.</title>
        <authorList>
            <person name="Fan W."/>
            <person name="Wang S."/>
            <person name="Wang H."/>
            <person name="Wang A."/>
            <person name="Jiang F."/>
            <person name="Liu H."/>
            <person name="Zhao H."/>
            <person name="Xu D."/>
            <person name="Zhang Y."/>
        </authorList>
    </citation>
    <scope>NUCLEOTIDE SEQUENCE [LARGE SCALE GENOMIC DNA]</scope>
    <source>
        <strain evidence="2">cv. Niubang</strain>
    </source>
</reference>
<accession>A0ACB9ACI6</accession>